<dbReference type="RefSeq" id="WP_407349818.1">
    <property type="nucleotide sequence ID" value="NZ_CP136864.1"/>
</dbReference>
<evidence type="ECO:0000313" key="7">
    <source>
        <dbReference type="Proteomes" id="UP001626537"/>
    </source>
</evidence>
<dbReference type="PANTHER" id="PTHR33337:SF40">
    <property type="entry name" value="CENP-V_GFA DOMAIN-CONTAINING PROTEIN-RELATED"/>
    <property type="match status" value="1"/>
</dbReference>
<gene>
    <name evidence="6" type="ORF">R0135_08415</name>
</gene>
<dbReference type="Proteomes" id="UP001626537">
    <property type="component" value="Chromosome"/>
</dbReference>
<dbReference type="SUPFAM" id="SSF51316">
    <property type="entry name" value="Mss4-like"/>
    <property type="match status" value="1"/>
</dbReference>
<evidence type="ECO:0000313" key="6">
    <source>
        <dbReference type="EMBL" id="WOJ95183.1"/>
    </source>
</evidence>
<organism evidence="6 7">
    <name type="scientific">Congregibacter variabilis</name>
    <dbReference type="NCBI Taxonomy" id="3081200"/>
    <lineage>
        <taxon>Bacteria</taxon>
        <taxon>Pseudomonadati</taxon>
        <taxon>Pseudomonadota</taxon>
        <taxon>Gammaproteobacteria</taxon>
        <taxon>Cellvibrionales</taxon>
        <taxon>Halieaceae</taxon>
        <taxon>Congregibacter</taxon>
    </lineage>
</organism>
<name>A0ABZ0I8X1_9GAMM</name>
<comment type="similarity">
    <text evidence="1">Belongs to the Gfa family.</text>
</comment>
<evidence type="ECO:0000259" key="5">
    <source>
        <dbReference type="PROSITE" id="PS51891"/>
    </source>
</evidence>
<keyword evidence="3" id="KW-0862">Zinc</keyword>
<dbReference type="EMBL" id="CP136864">
    <property type="protein sequence ID" value="WOJ95183.1"/>
    <property type="molecule type" value="Genomic_DNA"/>
</dbReference>
<keyword evidence="2" id="KW-0479">Metal-binding</keyword>
<dbReference type="Pfam" id="PF04828">
    <property type="entry name" value="GFA"/>
    <property type="match status" value="1"/>
</dbReference>
<sequence>MATPLSGACNCGAVQFEINTDVSDVYVCHCSICRRSTGSNGIAVVVIDNDAFRWTAGEDSIASWKKPNVDWQTWFCRQCGSRLPGANDAQRMFVPAGLLGEGSESLTVKHHIWVDSKAPWDEIGDSGCQHREAFKS</sequence>
<dbReference type="PROSITE" id="PS51891">
    <property type="entry name" value="CENP_V_GFA"/>
    <property type="match status" value="1"/>
</dbReference>
<protein>
    <submittedName>
        <fullName evidence="6">GFA family protein</fullName>
    </submittedName>
</protein>
<feature type="domain" description="CENP-V/GFA" evidence="5">
    <location>
        <begin position="5"/>
        <end position="121"/>
    </location>
</feature>
<accession>A0ABZ0I8X1</accession>
<reference evidence="6 7" key="1">
    <citation type="submission" date="2023-10" db="EMBL/GenBank/DDBJ databases">
        <title>Two novel species belonging to the OM43/NOR5 clade.</title>
        <authorList>
            <person name="Park M."/>
        </authorList>
    </citation>
    <scope>NUCLEOTIDE SEQUENCE [LARGE SCALE GENOMIC DNA]</scope>
    <source>
        <strain evidence="6 7">IMCC43200</strain>
    </source>
</reference>
<dbReference type="Gene3D" id="3.90.1590.10">
    <property type="entry name" value="glutathione-dependent formaldehyde- activating enzyme (gfa)"/>
    <property type="match status" value="1"/>
</dbReference>
<evidence type="ECO:0000256" key="1">
    <source>
        <dbReference type="ARBA" id="ARBA00005495"/>
    </source>
</evidence>
<proteinExistence type="inferred from homology"/>
<evidence type="ECO:0000256" key="4">
    <source>
        <dbReference type="ARBA" id="ARBA00023239"/>
    </source>
</evidence>
<evidence type="ECO:0000256" key="2">
    <source>
        <dbReference type="ARBA" id="ARBA00022723"/>
    </source>
</evidence>
<evidence type="ECO:0000256" key="3">
    <source>
        <dbReference type="ARBA" id="ARBA00022833"/>
    </source>
</evidence>
<dbReference type="InterPro" id="IPR006913">
    <property type="entry name" value="CENP-V/GFA"/>
</dbReference>
<dbReference type="PANTHER" id="PTHR33337">
    <property type="entry name" value="GFA DOMAIN-CONTAINING PROTEIN"/>
    <property type="match status" value="1"/>
</dbReference>
<dbReference type="InterPro" id="IPR011057">
    <property type="entry name" value="Mss4-like_sf"/>
</dbReference>
<keyword evidence="4" id="KW-0456">Lyase</keyword>
<keyword evidence="7" id="KW-1185">Reference proteome</keyword>